<dbReference type="InterPro" id="IPR036117">
    <property type="entry name" value="DhaL_dom_sf"/>
</dbReference>
<evidence type="ECO:0000313" key="3">
    <source>
        <dbReference type="EMBL" id="OEU85857.1"/>
    </source>
</evidence>
<dbReference type="STRING" id="933944.AN215_26050"/>
<evidence type="ECO:0000313" key="4">
    <source>
        <dbReference type="Proteomes" id="UP000176087"/>
    </source>
</evidence>
<dbReference type="PATRIC" id="fig|933944.6.peg.3465"/>
<dbReference type="Pfam" id="PF13684">
    <property type="entry name" value="FakA-like_C"/>
    <property type="match status" value="1"/>
</dbReference>
<dbReference type="Proteomes" id="UP000176087">
    <property type="component" value="Unassembled WGS sequence"/>
</dbReference>
<dbReference type="InterPro" id="IPR033470">
    <property type="entry name" value="FakA-like_C"/>
</dbReference>
<protein>
    <recommendedName>
        <fullName evidence="2">DhaL domain-containing protein</fullName>
    </recommendedName>
</protein>
<gene>
    <name evidence="3" type="ORF">AN215_26050</name>
</gene>
<dbReference type="PROSITE" id="PS51480">
    <property type="entry name" value="DHAL"/>
    <property type="match status" value="1"/>
</dbReference>
<dbReference type="Pfam" id="PF21645">
    <property type="entry name" value="FakA-like_M"/>
    <property type="match status" value="1"/>
</dbReference>
<dbReference type="PANTHER" id="PTHR33434:SF4">
    <property type="entry name" value="PHOSPHATASE PROTEIN"/>
    <property type="match status" value="1"/>
</dbReference>
<sequence>MPQPFDSTVVRAWIALALEAVGEGREEIDAINVFPVADGDTGTNLQRTLDAAAQALDAEWDGDAPAAPALRALARGALLGACGNSGTILAQLLRGMAETYAAAESAGARGEAEVPGAGRLLADALGRAAESAYEAVAHPVEGTVLSVARAAAEAAGRAAADEPHAGAPEVARAAHERSREALTETTGQLDVLRRAGVVDAGGSGLVAVLGALADALGEPVPEAASRMRRPYPVPNSGGGSGSSAGAPGPSGPSGGGGGAYEVMYLLDADDTAMAGLRERLDGLGDSLVVGGGDGLWSVHVHVDDAGAAVEAGVGAGRPHRIRITHLTQGETGEPCAPDTAGAPGGASAEPAAQAQAQAQTQAEAPAVPDPAPGVAAGGRAVVAVVHGDGLAGLCEDAGALVVRAKEALDGPDGESLGAAVRATGAAEVVLLPNDVDLHASASRAADAARDGVPGLRVAVVPTRAAVQGVAALAVHDPERRFDDDVVAMTNAAGATRYGEVTVADRPFWTMAGVCEGGDVLGLVEDDVVVIGRDVAGTAAEVLERMLAAGGEMVTLIVGEHAPQGLTERLEEQVRSGHLAVDTVVYEGRQHSSVLLIGVE</sequence>
<feature type="domain" description="DhaL" evidence="2">
    <location>
        <begin position="8"/>
        <end position="214"/>
    </location>
</feature>
<dbReference type="OrthoDB" id="9760324at2"/>
<accession>A0A1E7JHD2</accession>
<dbReference type="InterPro" id="IPR004007">
    <property type="entry name" value="DhaL_dom"/>
</dbReference>
<dbReference type="AlphaFoldDB" id="A0A1E7JHD2"/>
<dbReference type="NCBIfam" id="TIGR03599">
    <property type="entry name" value="YloV"/>
    <property type="match status" value="1"/>
</dbReference>
<dbReference type="InterPro" id="IPR048394">
    <property type="entry name" value="FakA-like_M"/>
</dbReference>
<feature type="compositionally biased region" description="Basic and acidic residues" evidence="1">
    <location>
        <begin position="172"/>
        <end position="182"/>
    </location>
</feature>
<feature type="region of interest" description="Disordered" evidence="1">
    <location>
        <begin position="329"/>
        <end position="371"/>
    </location>
</feature>
<keyword evidence="4" id="KW-1185">Reference proteome</keyword>
<dbReference type="Pfam" id="PF02734">
    <property type="entry name" value="Dak2"/>
    <property type="match status" value="1"/>
</dbReference>
<dbReference type="SMART" id="SM01120">
    <property type="entry name" value="Dak2"/>
    <property type="match status" value="1"/>
</dbReference>
<feature type="region of interest" description="Disordered" evidence="1">
    <location>
        <begin position="223"/>
        <end position="255"/>
    </location>
</feature>
<evidence type="ECO:0000256" key="1">
    <source>
        <dbReference type="SAM" id="MobiDB-lite"/>
    </source>
</evidence>
<dbReference type="EMBL" id="LJGT01000041">
    <property type="protein sequence ID" value="OEU85857.1"/>
    <property type="molecule type" value="Genomic_DNA"/>
</dbReference>
<name>A0A1E7JHD2_9ACTN</name>
<dbReference type="Gene3D" id="1.25.40.340">
    <property type="match status" value="1"/>
</dbReference>
<feature type="region of interest" description="Disordered" evidence="1">
    <location>
        <begin position="158"/>
        <end position="185"/>
    </location>
</feature>
<comment type="caution">
    <text evidence="3">The sequence shown here is derived from an EMBL/GenBank/DDBJ whole genome shotgun (WGS) entry which is preliminary data.</text>
</comment>
<organism evidence="3 4">
    <name type="scientific">Streptomyces abyssalis</name>
    <dbReference type="NCBI Taxonomy" id="933944"/>
    <lineage>
        <taxon>Bacteria</taxon>
        <taxon>Bacillati</taxon>
        <taxon>Actinomycetota</taxon>
        <taxon>Actinomycetes</taxon>
        <taxon>Kitasatosporales</taxon>
        <taxon>Streptomycetaceae</taxon>
        <taxon>Streptomyces</taxon>
    </lineage>
</organism>
<reference evidence="3 4" key="1">
    <citation type="journal article" date="2016" name="Front. Microbiol.">
        <title>Comparative Genomics Analysis of Streptomyces Species Reveals Their Adaptation to the Marine Environment and Their Diversity at the Genomic Level.</title>
        <authorList>
            <person name="Tian X."/>
            <person name="Zhang Z."/>
            <person name="Yang T."/>
            <person name="Chen M."/>
            <person name="Li J."/>
            <person name="Chen F."/>
            <person name="Yang J."/>
            <person name="Li W."/>
            <person name="Zhang B."/>
            <person name="Zhang Z."/>
            <person name="Wu J."/>
            <person name="Zhang C."/>
            <person name="Long L."/>
            <person name="Xiao J."/>
        </authorList>
    </citation>
    <scope>NUCLEOTIDE SEQUENCE [LARGE SCALE GENOMIC DNA]</scope>
    <source>
        <strain evidence="3 4">SCSIO 10390</strain>
    </source>
</reference>
<proteinExistence type="predicted"/>
<evidence type="ECO:0000259" key="2">
    <source>
        <dbReference type="PROSITE" id="PS51480"/>
    </source>
</evidence>
<dbReference type="PANTHER" id="PTHR33434">
    <property type="entry name" value="DEGV DOMAIN-CONTAINING PROTEIN DR_1986-RELATED"/>
    <property type="match status" value="1"/>
</dbReference>
<dbReference type="GO" id="GO:0004371">
    <property type="term" value="F:glycerone kinase activity"/>
    <property type="evidence" value="ECO:0007669"/>
    <property type="project" value="InterPro"/>
</dbReference>
<dbReference type="SUPFAM" id="SSF101473">
    <property type="entry name" value="DhaL-like"/>
    <property type="match status" value="1"/>
</dbReference>
<dbReference type="InterPro" id="IPR050270">
    <property type="entry name" value="DegV_domain_contain"/>
</dbReference>
<dbReference type="InterPro" id="IPR019986">
    <property type="entry name" value="YloV-like"/>
</dbReference>
<feature type="compositionally biased region" description="Low complexity" evidence="1">
    <location>
        <begin position="339"/>
        <end position="371"/>
    </location>
</feature>
<dbReference type="SMART" id="SM01121">
    <property type="entry name" value="Dak1_2"/>
    <property type="match status" value="1"/>
</dbReference>
<dbReference type="GO" id="GO:0006071">
    <property type="term" value="P:glycerol metabolic process"/>
    <property type="evidence" value="ECO:0007669"/>
    <property type="project" value="InterPro"/>
</dbReference>
<dbReference type="RefSeq" id="WP_070031259.1">
    <property type="nucleotide sequence ID" value="NZ_LJGT01000041.1"/>
</dbReference>